<dbReference type="Gene3D" id="3.30.450.20">
    <property type="entry name" value="PAS domain"/>
    <property type="match status" value="1"/>
</dbReference>
<evidence type="ECO:0000313" key="3">
    <source>
        <dbReference type="Proteomes" id="UP000031036"/>
    </source>
</evidence>
<name>A0A0B2W2E7_TOXCA</name>
<dbReference type="STRING" id="6265.A0A0B2W2E7"/>
<organism evidence="2 3">
    <name type="scientific">Toxocara canis</name>
    <name type="common">Canine roundworm</name>
    <dbReference type="NCBI Taxonomy" id="6265"/>
    <lineage>
        <taxon>Eukaryota</taxon>
        <taxon>Metazoa</taxon>
        <taxon>Ecdysozoa</taxon>
        <taxon>Nematoda</taxon>
        <taxon>Chromadorea</taxon>
        <taxon>Rhabditida</taxon>
        <taxon>Spirurina</taxon>
        <taxon>Ascaridomorpha</taxon>
        <taxon>Ascaridoidea</taxon>
        <taxon>Toxocaridae</taxon>
        <taxon>Toxocara</taxon>
    </lineage>
</organism>
<dbReference type="InterPro" id="IPR000014">
    <property type="entry name" value="PAS"/>
</dbReference>
<feature type="domain" description="PAS" evidence="1">
    <location>
        <begin position="76"/>
        <end position="148"/>
    </location>
</feature>
<dbReference type="GO" id="GO:0006355">
    <property type="term" value="P:regulation of DNA-templated transcription"/>
    <property type="evidence" value="ECO:0007669"/>
    <property type="project" value="InterPro"/>
</dbReference>
<dbReference type="Pfam" id="PF00989">
    <property type="entry name" value="PAS"/>
    <property type="match status" value="1"/>
</dbReference>
<dbReference type="InterPro" id="IPR013767">
    <property type="entry name" value="PAS_fold"/>
</dbReference>
<sequence>MTTSAARTALSSTTLSANAAESRQSSASAPVGAAVAALLHNALGSSVHSAQLNSLNEVITKIAFEGGTIENVAQSLRDSAATVLDSFDGFFFVLNRDGMLDFVSSKASIYLNYLSIEMMHQSIFNYVSPADHDLFNRLLPDEFGLENERKVGAFDNFLCRFLPQRGPTNTPRDICLKVSTVTISEPSGCIDSDWSCLESPQHNALRASFGSKTLIEVVIRM</sequence>
<dbReference type="SUPFAM" id="SSF55785">
    <property type="entry name" value="PYP-like sensor domain (PAS domain)"/>
    <property type="match status" value="1"/>
</dbReference>
<accession>A0A0B2W2E7</accession>
<keyword evidence="3" id="KW-1185">Reference proteome</keyword>
<reference evidence="2 3" key="1">
    <citation type="submission" date="2014-11" db="EMBL/GenBank/DDBJ databases">
        <title>Genetic blueprint of the zoonotic pathogen Toxocara canis.</title>
        <authorList>
            <person name="Zhu X.-Q."/>
            <person name="Korhonen P.K."/>
            <person name="Cai H."/>
            <person name="Young N.D."/>
            <person name="Nejsum P."/>
            <person name="von Samson-Himmelstjerna G."/>
            <person name="Boag P.R."/>
            <person name="Tan P."/>
            <person name="Li Q."/>
            <person name="Min J."/>
            <person name="Yang Y."/>
            <person name="Wang X."/>
            <person name="Fang X."/>
            <person name="Hall R.S."/>
            <person name="Hofmann A."/>
            <person name="Sternberg P.W."/>
            <person name="Jex A.R."/>
            <person name="Gasser R.B."/>
        </authorList>
    </citation>
    <scope>NUCLEOTIDE SEQUENCE [LARGE SCALE GENOMIC DNA]</scope>
    <source>
        <strain evidence="2">PN_DK_2014</strain>
    </source>
</reference>
<comment type="caution">
    <text evidence="2">The sequence shown here is derived from an EMBL/GenBank/DDBJ whole genome shotgun (WGS) entry which is preliminary data.</text>
</comment>
<dbReference type="Proteomes" id="UP000031036">
    <property type="component" value="Unassembled WGS sequence"/>
</dbReference>
<evidence type="ECO:0000259" key="1">
    <source>
        <dbReference type="PROSITE" id="PS50112"/>
    </source>
</evidence>
<protein>
    <submittedName>
        <fullName evidence="2">Neuronal PAS domain-containing protein 1</fullName>
    </submittedName>
</protein>
<dbReference type="PROSITE" id="PS50112">
    <property type="entry name" value="PAS"/>
    <property type="match status" value="1"/>
</dbReference>
<dbReference type="InterPro" id="IPR035965">
    <property type="entry name" value="PAS-like_dom_sf"/>
</dbReference>
<dbReference type="SMART" id="SM00091">
    <property type="entry name" value="PAS"/>
    <property type="match status" value="1"/>
</dbReference>
<dbReference type="EMBL" id="JPKZ01000437">
    <property type="protein sequence ID" value="KHN87355.1"/>
    <property type="molecule type" value="Genomic_DNA"/>
</dbReference>
<gene>
    <name evidence="2" type="primary">NPAS1</name>
    <name evidence="2" type="ORF">Tcan_17399</name>
</gene>
<evidence type="ECO:0000313" key="2">
    <source>
        <dbReference type="EMBL" id="KHN87355.1"/>
    </source>
</evidence>
<dbReference type="CDD" id="cd00130">
    <property type="entry name" value="PAS"/>
    <property type="match status" value="1"/>
</dbReference>
<dbReference type="AlphaFoldDB" id="A0A0B2W2E7"/>
<dbReference type="OrthoDB" id="7788762at2759"/>
<proteinExistence type="predicted"/>